<evidence type="ECO:0000256" key="2">
    <source>
        <dbReference type="SAM" id="MobiDB-lite"/>
    </source>
</evidence>
<keyword evidence="3" id="KW-0472">Membrane</keyword>
<dbReference type="Proteomes" id="UP001436297">
    <property type="component" value="Chromosome"/>
</dbReference>
<dbReference type="InterPro" id="IPR039076">
    <property type="entry name" value="DivIC"/>
</dbReference>
<keyword evidence="1" id="KW-0175">Coiled coil</keyword>
<protein>
    <submittedName>
        <fullName evidence="4">Septum formation initiator family protein</fullName>
    </submittedName>
</protein>
<keyword evidence="3" id="KW-0812">Transmembrane</keyword>
<dbReference type="RefSeq" id="WP_251943468.1">
    <property type="nucleotide sequence ID" value="NZ_CP128355.1"/>
</dbReference>
<feature type="coiled-coil region" evidence="1">
    <location>
        <begin position="59"/>
        <end position="93"/>
    </location>
</feature>
<keyword evidence="5" id="KW-1185">Reference proteome</keyword>
<evidence type="ECO:0000313" key="5">
    <source>
        <dbReference type="Proteomes" id="UP001436297"/>
    </source>
</evidence>
<proteinExistence type="predicted"/>
<organism evidence="4 5">
    <name type="scientific">Staphylococcus hsinchuensis</name>
    <dbReference type="NCBI Taxonomy" id="3051183"/>
    <lineage>
        <taxon>Bacteria</taxon>
        <taxon>Bacillati</taxon>
        <taxon>Bacillota</taxon>
        <taxon>Bacilli</taxon>
        <taxon>Bacillales</taxon>
        <taxon>Staphylococcaceae</taxon>
        <taxon>Staphylococcus</taxon>
    </lineage>
</organism>
<dbReference type="Pfam" id="PF04977">
    <property type="entry name" value="DivIC"/>
    <property type="match status" value="1"/>
</dbReference>
<dbReference type="InterPro" id="IPR007060">
    <property type="entry name" value="FtsL/DivIC"/>
</dbReference>
<accession>A0ABZ3EEQ9</accession>
<evidence type="ECO:0000256" key="1">
    <source>
        <dbReference type="SAM" id="Coils"/>
    </source>
</evidence>
<dbReference type="EMBL" id="CP128355">
    <property type="protein sequence ID" value="XAF71286.1"/>
    <property type="molecule type" value="Genomic_DNA"/>
</dbReference>
<evidence type="ECO:0000313" key="4">
    <source>
        <dbReference type="EMBL" id="XAF71286.1"/>
    </source>
</evidence>
<reference evidence="4 5" key="1">
    <citation type="journal article" date="2024" name="Pathogens">
        <title>Staphylococcus hsinchuensis sp. nov., Isolated from Soymilk.</title>
        <authorList>
            <person name="Wang Y.T."/>
            <person name="Lin Y.C."/>
            <person name="Hsieh Y.H."/>
            <person name="Lin Y.T."/>
            <person name="Hamada M."/>
            <person name="Chen C.C."/>
            <person name="Liou J.S."/>
            <person name="Lee A.Y."/>
            <person name="Zhang W.L."/>
            <person name="Chen Y.T."/>
            <person name="Huang C.H."/>
        </authorList>
    </citation>
    <scope>NUCLEOTIDE SEQUENCE [LARGE SCALE GENOMIC DNA]</scope>
    <source>
        <strain evidence="4 5">H164</strain>
    </source>
</reference>
<keyword evidence="3" id="KW-1133">Transmembrane helix</keyword>
<dbReference type="PANTHER" id="PTHR40027">
    <property type="entry name" value="CELL DIVISION PROTEIN DIVIC"/>
    <property type="match status" value="1"/>
</dbReference>
<feature type="transmembrane region" description="Helical" evidence="3">
    <location>
        <begin position="34"/>
        <end position="54"/>
    </location>
</feature>
<gene>
    <name evidence="4" type="ORF">QQM35_04030</name>
</gene>
<feature type="region of interest" description="Disordered" evidence="2">
    <location>
        <begin position="1"/>
        <end position="24"/>
    </location>
</feature>
<sequence>MSKKIENIGNTYTSDENKKKQKMQTRKRVVRRRITVFGGILLAIIIILCCMLVTQKQSNEQASVERQQKEHKYEKQQNEELALKEKLNNLNDKSYVEKVARDEYYLSKDGEVVFKLPGEKSQSEKKASKDDK</sequence>
<dbReference type="PANTHER" id="PTHR40027:SF1">
    <property type="entry name" value="CELL DIVISION PROTEIN DIVIC"/>
    <property type="match status" value="1"/>
</dbReference>
<evidence type="ECO:0000256" key="3">
    <source>
        <dbReference type="SAM" id="Phobius"/>
    </source>
</evidence>
<name>A0ABZ3EEQ9_9STAP</name>